<accession>A0A151MV93</accession>
<gene>
    <name evidence="4" type="ORF">Y1Q_0010427</name>
</gene>
<feature type="region of interest" description="Disordered" evidence="1">
    <location>
        <begin position="256"/>
        <end position="275"/>
    </location>
</feature>
<evidence type="ECO:0000256" key="1">
    <source>
        <dbReference type="SAM" id="MobiDB-lite"/>
    </source>
</evidence>
<dbReference type="AlphaFoldDB" id="A0A151MV93"/>
<name>A0A151MV93_ALLMI</name>
<dbReference type="InterPro" id="IPR057810">
    <property type="entry name" value="RBD_ZCCHC3_1st"/>
</dbReference>
<dbReference type="InterPro" id="IPR042509">
    <property type="entry name" value="ZCCHC3"/>
</dbReference>
<dbReference type="Pfam" id="PF23057">
    <property type="entry name" value="RBD_ZCCHC3_1st"/>
    <property type="match status" value="1"/>
</dbReference>
<feature type="compositionally biased region" description="Basic and acidic residues" evidence="1">
    <location>
        <begin position="200"/>
        <end position="209"/>
    </location>
</feature>
<dbReference type="PhylomeDB" id="A0A151MV93"/>
<dbReference type="Pfam" id="PF23058">
    <property type="entry name" value="RBD_ZCCHC3_2nd"/>
    <property type="match status" value="1"/>
</dbReference>
<feature type="domain" description="Zinc finger CCHC" evidence="2">
    <location>
        <begin position="3"/>
        <end position="61"/>
    </location>
</feature>
<dbReference type="PANTHER" id="PTHR22639:SF7">
    <property type="entry name" value="CCHC-TYPE DOMAIN-CONTAINING PROTEIN"/>
    <property type="match status" value="1"/>
</dbReference>
<dbReference type="STRING" id="8496.A0A151MV93"/>
<evidence type="ECO:0000259" key="3">
    <source>
        <dbReference type="Pfam" id="PF23058"/>
    </source>
</evidence>
<feature type="region of interest" description="Disordered" evidence="1">
    <location>
        <begin position="177"/>
        <end position="211"/>
    </location>
</feature>
<dbReference type="GO" id="GO:0003723">
    <property type="term" value="F:RNA binding"/>
    <property type="evidence" value="ECO:0007669"/>
    <property type="project" value="InterPro"/>
</dbReference>
<dbReference type="InterPro" id="IPR057811">
    <property type="entry name" value="RBD_ZCCHC3_2nd"/>
</dbReference>
<feature type="compositionally biased region" description="Basic residues" evidence="1">
    <location>
        <begin position="185"/>
        <end position="199"/>
    </location>
</feature>
<sequence>MLRADFMNKILFEELQVNLKDLSCVVAFDNFRHWNITFWRREAYSAFWAQYAEVADKEELQRLCFETGQKYRERALYIKMYSDELEHEDMGRWLEGWVEKILDIQHVLDQWQIWTGAWKAKVVLEDLRHPGGLRHLPSLVSIEANCGYVMEEELSKGEGEETQISDPADMDLELVGDQGKEASSVKRKKERSAKPKKKRLEVEGGKVQETEGGVLEAAVGISGKMPVKEQKVEEGEGKESDSYLSSSAIDLLVMTTGMQKGGGDTSDLSSDTDDI</sequence>
<evidence type="ECO:0000313" key="4">
    <source>
        <dbReference type="EMBL" id="KYO28466.1"/>
    </source>
</evidence>
<feature type="compositionally biased region" description="Basic and acidic residues" evidence="1">
    <location>
        <begin position="226"/>
        <end position="241"/>
    </location>
</feature>
<keyword evidence="5" id="KW-1185">Reference proteome</keyword>
<feature type="domain" description="Zinc finger CCHC" evidence="3">
    <location>
        <begin position="78"/>
        <end position="149"/>
    </location>
</feature>
<proteinExistence type="predicted"/>
<dbReference type="Proteomes" id="UP000050525">
    <property type="component" value="Unassembled WGS sequence"/>
</dbReference>
<comment type="caution">
    <text evidence="4">The sequence shown here is derived from an EMBL/GenBank/DDBJ whole genome shotgun (WGS) entry which is preliminary data.</text>
</comment>
<evidence type="ECO:0000313" key="5">
    <source>
        <dbReference type="Proteomes" id="UP000050525"/>
    </source>
</evidence>
<dbReference type="GO" id="GO:0002218">
    <property type="term" value="P:activation of innate immune response"/>
    <property type="evidence" value="ECO:0007669"/>
    <property type="project" value="InterPro"/>
</dbReference>
<dbReference type="PANTHER" id="PTHR22639">
    <property type="entry name" value="GAG-RELATED PROTEIN"/>
    <property type="match status" value="1"/>
</dbReference>
<dbReference type="EMBL" id="AKHW03004921">
    <property type="protein sequence ID" value="KYO28466.1"/>
    <property type="molecule type" value="Genomic_DNA"/>
</dbReference>
<reference evidence="4 5" key="1">
    <citation type="journal article" date="2012" name="Genome Biol.">
        <title>Sequencing three crocodilian genomes to illuminate the evolution of archosaurs and amniotes.</title>
        <authorList>
            <person name="St John J.A."/>
            <person name="Braun E.L."/>
            <person name="Isberg S.R."/>
            <person name="Miles L.G."/>
            <person name="Chong A.Y."/>
            <person name="Gongora J."/>
            <person name="Dalzell P."/>
            <person name="Moran C."/>
            <person name="Bed'hom B."/>
            <person name="Abzhanov A."/>
            <person name="Burgess S.C."/>
            <person name="Cooksey A.M."/>
            <person name="Castoe T.A."/>
            <person name="Crawford N.G."/>
            <person name="Densmore L.D."/>
            <person name="Drew J.C."/>
            <person name="Edwards S.V."/>
            <person name="Faircloth B.C."/>
            <person name="Fujita M.K."/>
            <person name="Greenwold M.J."/>
            <person name="Hoffmann F.G."/>
            <person name="Howard J.M."/>
            <person name="Iguchi T."/>
            <person name="Janes D.E."/>
            <person name="Khan S.Y."/>
            <person name="Kohno S."/>
            <person name="de Koning A.J."/>
            <person name="Lance S.L."/>
            <person name="McCarthy F.M."/>
            <person name="McCormack J.E."/>
            <person name="Merchant M.E."/>
            <person name="Peterson D.G."/>
            <person name="Pollock D.D."/>
            <person name="Pourmand N."/>
            <person name="Raney B.J."/>
            <person name="Roessler K.A."/>
            <person name="Sanford J.R."/>
            <person name="Sawyer R.H."/>
            <person name="Schmidt C.J."/>
            <person name="Triplett E.W."/>
            <person name="Tuberville T.D."/>
            <person name="Venegas-Anaya M."/>
            <person name="Howard J.T."/>
            <person name="Jarvis E.D."/>
            <person name="Guillette L.J.Jr."/>
            <person name="Glenn T.C."/>
            <person name="Green R.E."/>
            <person name="Ray D.A."/>
        </authorList>
    </citation>
    <scope>NUCLEOTIDE SEQUENCE [LARGE SCALE GENOMIC DNA]</scope>
    <source>
        <strain evidence="4">KSC_2009_1</strain>
    </source>
</reference>
<feature type="region of interest" description="Disordered" evidence="1">
    <location>
        <begin position="225"/>
        <end position="244"/>
    </location>
</feature>
<protein>
    <submittedName>
        <fullName evidence="4">Uncharacterized protein</fullName>
    </submittedName>
</protein>
<dbReference type="GO" id="GO:0003690">
    <property type="term" value="F:double-stranded DNA binding"/>
    <property type="evidence" value="ECO:0007669"/>
    <property type="project" value="InterPro"/>
</dbReference>
<evidence type="ECO:0000259" key="2">
    <source>
        <dbReference type="Pfam" id="PF23057"/>
    </source>
</evidence>
<organism evidence="4 5">
    <name type="scientific">Alligator mississippiensis</name>
    <name type="common">American alligator</name>
    <dbReference type="NCBI Taxonomy" id="8496"/>
    <lineage>
        <taxon>Eukaryota</taxon>
        <taxon>Metazoa</taxon>
        <taxon>Chordata</taxon>
        <taxon>Craniata</taxon>
        <taxon>Vertebrata</taxon>
        <taxon>Euteleostomi</taxon>
        <taxon>Archelosauria</taxon>
        <taxon>Archosauria</taxon>
        <taxon>Crocodylia</taxon>
        <taxon>Alligatoridae</taxon>
        <taxon>Alligatorinae</taxon>
        <taxon>Alligator</taxon>
    </lineage>
</organism>